<feature type="transmembrane region" description="Helical" evidence="1">
    <location>
        <begin position="59"/>
        <end position="81"/>
    </location>
</feature>
<dbReference type="InterPro" id="IPR006675">
    <property type="entry name" value="HDIG_dom"/>
</dbReference>
<reference evidence="4 5" key="1">
    <citation type="submission" date="2018-10" db="EMBL/GenBank/DDBJ databases">
        <title>Phylogenomics of Brevibacillus.</title>
        <authorList>
            <person name="Dunlap C."/>
        </authorList>
    </citation>
    <scope>NUCLEOTIDE SEQUENCE [LARGE SCALE GENOMIC DNA]</scope>
    <source>
        <strain evidence="4 5">JCM 15716</strain>
    </source>
</reference>
<dbReference type="SMART" id="SM00471">
    <property type="entry name" value="HDc"/>
    <property type="match status" value="1"/>
</dbReference>
<comment type="caution">
    <text evidence="4">The sequence shown here is derived from an EMBL/GenBank/DDBJ whole genome shotgun (WGS) entry which is preliminary data.</text>
</comment>
<sequence length="281" mass="31957">MIDGFVFPYKDLKGIYLIPLLTAGCVFWRNMPLQLIIASLITWLWYFFPPYVSQHFVQILLQWLTNVLAVIAISTLIKLYLAEKDHTLELTVALAKSLDSRDPHTACHSENVAHYAVLIAKELGLPKRICQQVYLGGLLHDIGKIGVPESILTKPGRLTKEEYEVIKQHPSIGFEMVKHIPAFQKRGILDMILYHHERYDGTGYPKGLSGGDIPLFARIMAVADCFDAITSTRVYRKEAELAVACTEIERNKGEQFDPIIVDAFLRMIEQTGPEILRTYRK</sequence>
<organism evidence="4 5">
    <name type="scientific">Brevibacillus fluminis</name>
    <dbReference type="NCBI Taxonomy" id="511487"/>
    <lineage>
        <taxon>Bacteria</taxon>
        <taxon>Bacillati</taxon>
        <taxon>Bacillota</taxon>
        <taxon>Bacilli</taxon>
        <taxon>Bacillales</taxon>
        <taxon>Paenibacillaceae</taxon>
        <taxon>Brevibacillus</taxon>
    </lineage>
</organism>
<dbReference type="SUPFAM" id="SSF109604">
    <property type="entry name" value="HD-domain/PDEase-like"/>
    <property type="match status" value="1"/>
</dbReference>
<dbReference type="Proteomes" id="UP000271031">
    <property type="component" value="Unassembled WGS sequence"/>
</dbReference>
<dbReference type="PROSITE" id="PS51832">
    <property type="entry name" value="HD_GYP"/>
    <property type="match status" value="1"/>
</dbReference>
<accession>A0A3M8DUT8</accession>
<dbReference type="Gene3D" id="1.10.3210.10">
    <property type="entry name" value="Hypothetical protein af1432"/>
    <property type="match status" value="1"/>
</dbReference>
<dbReference type="PANTHER" id="PTHR43155">
    <property type="entry name" value="CYCLIC DI-GMP PHOSPHODIESTERASE PA4108-RELATED"/>
    <property type="match status" value="1"/>
</dbReference>
<name>A0A3M8DUT8_9BACL</name>
<evidence type="ECO:0000313" key="4">
    <source>
        <dbReference type="EMBL" id="RNB90747.1"/>
    </source>
</evidence>
<dbReference type="AlphaFoldDB" id="A0A3M8DUT8"/>
<dbReference type="PANTHER" id="PTHR43155:SF2">
    <property type="entry name" value="CYCLIC DI-GMP PHOSPHODIESTERASE PA4108"/>
    <property type="match status" value="1"/>
</dbReference>
<evidence type="ECO:0000256" key="1">
    <source>
        <dbReference type="SAM" id="Phobius"/>
    </source>
</evidence>
<feature type="transmembrane region" description="Helical" evidence="1">
    <location>
        <begin position="35"/>
        <end position="53"/>
    </location>
</feature>
<keyword evidence="1" id="KW-1133">Transmembrane helix</keyword>
<keyword evidence="5" id="KW-1185">Reference proteome</keyword>
<dbReference type="EMBL" id="RHHQ01000007">
    <property type="protein sequence ID" value="RNB90747.1"/>
    <property type="molecule type" value="Genomic_DNA"/>
</dbReference>
<dbReference type="Pfam" id="PF13487">
    <property type="entry name" value="HD_5"/>
    <property type="match status" value="1"/>
</dbReference>
<evidence type="ECO:0000313" key="5">
    <source>
        <dbReference type="Proteomes" id="UP000271031"/>
    </source>
</evidence>
<evidence type="ECO:0000259" key="2">
    <source>
        <dbReference type="PROSITE" id="PS51831"/>
    </source>
</evidence>
<feature type="domain" description="HD-GYP" evidence="3">
    <location>
        <begin position="83"/>
        <end position="280"/>
    </location>
</feature>
<dbReference type="OrthoDB" id="9759601at2"/>
<feature type="domain" description="HD" evidence="2">
    <location>
        <begin position="105"/>
        <end position="229"/>
    </location>
</feature>
<evidence type="ECO:0000259" key="3">
    <source>
        <dbReference type="PROSITE" id="PS51832"/>
    </source>
</evidence>
<dbReference type="NCBIfam" id="TIGR00277">
    <property type="entry name" value="HDIG"/>
    <property type="match status" value="1"/>
</dbReference>
<keyword evidence="1" id="KW-0472">Membrane</keyword>
<dbReference type="PROSITE" id="PS51831">
    <property type="entry name" value="HD"/>
    <property type="match status" value="1"/>
</dbReference>
<proteinExistence type="predicted"/>
<protein>
    <submittedName>
        <fullName evidence="4">HD-GYP domain-containing protein</fullName>
    </submittedName>
</protein>
<keyword evidence="1" id="KW-0812">Transmembrane</keyword>
<dbReference type="InterPro" id="IPR037522">
    <property type="entry name" value="HD_GYP_dom"/>
</dbReference>
<gene>
    <name evidence="4" type="ORF">EDM56_09325</name>
</gene>
<dbReference type="CDD" id="cd00077">
    <property type="entry name" value="HDc"/>
    <property type="match status" value="1"/>
</dbReference>
<dbReference type="InterPro" id="IPR006674">
    <property type="entry name" value="HD_domain"/>
</dbReference>
<dbReference type="InterPro" id="IPR003607">
    <property type="entry name" value="HD/PDEase_dom"/>
</dbReference>